<keyword evidence="3 8" id="KW-0812">Transmembrane</keyword>
<keyword evidence="11" id="KW-1185">Reference proteome</keyword>
<name>A0AA40A8C0_9PEZI</name>
<organism evidence="10 11">
    <name type="scientific">Lasiosphaeris hirsuta</name>
    <dbReference type="NCBI Taxonomy" id="260670"/>
    <lineage>
        <taxon>Eukaryota</taxon>
        <taxon>Fungi</taxon>
        <taxon>Dikarya</taxon>
        <taxon>Ascomycota</taxon>
        <taxon>Pezizomycotina</taxon>
        <taxon>Sordariomycetes</taxon>
        <taxon>Sordariomycetidae</taxon>
        <taxon>Sordariales</taxon>
        <taxon>Lasiosphaeriaceae</taxon>
        <taxon>Lasiosphaeris</taxon>
    </lineage>
</organism>
<evidence type="ECO:0000256" key="6">
    <source>
        <dbReference type="ARBA" id="ARBA00023136"/>
    </source>
</evidence>
<feature type="compositionally biased region" description="Basic and acidic residues" evidence="7">
    <location>
        <begin position="355"/>
        <end position="364"/>
    </location>
</feature>
<dbReference type="PANTHER" id="PTHR16133:SF0">
    <property type="entry name" value="ZINC_IRON REGULATED TRANSPORTER-RELATED PROTEIN 102B, ISOFORM E"/>
    <property type="match status" value="1"/>
</dbReference>
<keyword evidence="9" id="KW-0732">Signal</keyword>
<keyword evidence="5" id="KW-0333">Golgi apparatus</keyword>
<reference evidence="10" key="1">
    <citation type="submission" date="2023-06" db="EMBL/GenBank/DDBJ databases">
        <title>Genome-scale phylogeny and comparative genomics of the fungal order Sordariales.</title>
        <authorList>
            <consortium name="Lawrence Berkeley National Laboratory"/>
            <person name="Hensen N."/>
            <person name="Bonometti L."/>
            <person name="Westerberg I."/>
            <person name="Brannstrom I.O."/>
            <person name="Guillou S."/>
            <person name="Cros-Aarteil S."/>
            <person name="Calhoun S."/>
            <person name="Haridas S."/>
            <person name="Kuo A."/>
            <person name="Mondo S."/>
            <person name="Pangilinan J."/>
            <person name="Riley R."/>
            <person name="Labutti K."/>
            <person name="Andreopoulos B."/>
            <person name="Lipzen A."/>
            <person name="Chen C."/>
            <person name="Yanf M."/>
            <person name="Daum C."/>
            <person name="Ng V."/>
            <person name="Clum A."/>
            <person name="Steindorff A."/>
            <person name="Ohm R."/>
            <person name="Martin F."/>
            <person name="Silar P."/>
            <person name="Natvig D."/>
            <person name="Lalanne C."/>
            <person name="Gautier V."/>
            <person name="Ament-Velasquez S.L."/>
            <person name="Kruys A."/>
            <person name="Hutchinson M.I."/>
            <person name="Powell A.J."/>
            <person name="Barry K."/>
            <person name="Miller A.N."/>
            <person name="Grigoriev I.V."/>
            <person name="Debuchy R."/>
            <person name="Gladieux P."/>
            <person name="Thoren M.H."/>
            <person name="Johannesson H."/>
        </authorList>
    </citation>
    <scope>NUCLEOTIDE SEQUENCE</scope>
    <source>
        <strain evidence="10">SMH4607-1</strain>
    </source>
</reference>
<feature type="chain" id="PRO_5041354829" evidence="9">
    <location>
        <begin position="19"/>
        <end position="406"/>
    </location>
</feature>
<evidence type="ECO:0000256" key="8">
    <source>
        <dbReference type="SAM" id="Phobius"/>
    </source>
</evidence>
<feature type="region of interest" description="Disordered" evidence="7">
    <location>
        <begin position="104"/>
        <end position="156"/>
    </location>
</feature>
<feature type="signal peptide" evidence="9">
    <location>
        <begin position="1"/>
        <end position="18"/>
    </location>
</feature>
<dbReference type="InterPro" id="IPR045891">
    <property type="entry name" value="ZIP9"/>
</dbReference>
<evidence type="ECO:0000256" key="9">
    <source>
        <dbReference type="SAM" id="SignalP"/>
    </source>
</evidence>
<evidence type="ECO:0000256" key="3">
    <source>
        <dbReference type="ARBA" id="ARBA00022692"/>
    </source>
</evidence>
<dbReference type="EMBL" id="JAUKUA010000005">
    <property type="protein sequence ID" value="KAK0711025.1"/>
    <property type="molecule type" value="Genomic_DNA"/>
</dbReference>
<keyword evidence="4 8" id="KW-1133">Transmembrane helix</keyword>
<dbReference type="AlphaFoldDB" id="A0AA40A8C0"/>
<accession>A0AA40A8C0</accession>
<dbReference type="GO" id="GO:0006829">
    <property type="term" value="P:zinc ion transport"/>
    <property type="evidence" value="ECO:0007669"/>
    <property type="project" value="InterPro"/>
</dbReference>
<protein>
    <submittedName>
        <fullName evidence="10">Zinc/iron permease</fullName>
    </submittedName>
</protein>
<dbReference type="GO" id="GO:0000139">
    <property type="term" value="C:Golgi membrane"/>
    <property type="evidence" value="ECO:0007669"/>
    <property type="project" value="UniProtKB-SubCell"/>
</dbReference>
<evidence type="ECO:0000256" key="2">
    <source>
        <dbReference type="ARBA" id="ARBA00004394"/>
    </source>
</evidence>
<proteinExistence type="predicted"/>
<sequence length="406" mass="43056">MGGLLILLALSLTKLCDSSFLAGALPLSMTLTQSQLRLISSIGVGILVGTSLIVIIPEGIEAISTTGQGSHSHDARHIGPAGSSEGARIHWARTANVIDEGNSIFQLERRDTPDSRNPTFGSGGLDRIRRRDEHSHESADTEAPKAPAPAPASREGHRLPTFEIGFSLMLGFVLMFLIDRLPRHATETFQAAPATRHISLDNLATSSVTGDEESEGFLGSLTPTPKQSRSLATTTGLVIHAAADGIAMGASATTSNMKLGLIIFVAIMVHKAPAAFGLTSVLLKQGLSKRAARGHLIVFSLAAPLGALATYLIISVIGGSSMEGESGEWWTGMLLLFSAGTFLYVAMHAMQEDNQSHSYERHESGNGYADTANASQRKQAKPQMRDTLATVGGMLLPLLTQFGHHH</sequence>
<feature type="transmembrane region" description="Helical" evidence="8">
    <location>
        <begin position="329"/>
        <end position="347"/>
    </location>
</feature>
<feature type="compositionally biased region" description="Basic and acidic residues" evidence="7">
    <location>
        <begin position="126"/>
        <end position="143"/>
    </location>
</feature>
<dbReference type="InterPro" id="IPR003689">
    <property type="entry name" value="ZIP"/>
</dbReference>
<dbReference type="PANTHER" id="PTHR16133">
    <property type="entry name" value="SOLUTE CARRIER FAMILY 39 ZINC TRANSPORTER , MEMBER 9-RELATED"/>
    <property type="match status" value="1"/>
</dbReference>
<evidence type="ECO:0000256" key="5">
    <source>
        <dbReference type="ARBA" id="ARBA00023034"/>
    </source>
</evidence>
<dbReference type="Pfam" id="PF02535">
    <property type="entry name" value="Zip"/>
    <property type="match status" value="1"/>
</dbReference>
<feature type="transmembrane region" description="Helical" evidence="8">
    <location>
        <begin position="295"/>
        <end position="317"/>
    </location>
</feature>
<evidence type="ECO:0000313" key="11">
    <source>
        <dbReference type="Proteomes" id="UP001172102"/>
    </source>
</evidence>
<comment type="subcellular location">
    <subcellularLocation>
        <location evidence="1">Endomembrane system</location>
        <topology evidence="1">Multi-pass membrane protein</topology>
    </subcellularLocation>
    <subcellularLocation>
        <location evidence="2">Golgi apparatus membrane</location>
    </subcellularLocation>
</comment>
<evidence type="ECO:0000313" key="10">
    <source>
        <dbReference type="EMBL" id="KAK0711025.1"/>
    </source>
</evidence>
<keyword evidence="6 8" id="KW-0472">Membrane</keyword>
<evidence type="ECO:0000256" key="7">
    <source>
        <dbReference type="SAM" id="MobiDB-lite"/>
    </source>
</evidence>
<evidence type="ECO:0000256" key="1">
    <source>
        <dbReference type="ARBA" id="ARBA00004127"/>
    </source>
</evidence>
<evidence type="ECO:0000256" key="4">
    <source>
        <dbReference type="ARBA" id="ARBA00022989"/>
    </source>
</evidence>
<dbReference type="Proteomes" id="UP001172102">
    <property type="component" value="Unassembled WGS sequence"/>
</dbReference>
<comment type="caution">
    <text evidence="10">The sequence shown here is derived from an EMBL/GenBank/DDBJ whole genome shotgun (WGS) entry which is preliminary data.</text>
</comment>
<feature type="transmembrane region" description="Helical" evidence="8">
    <location>
        <begin position="261"/>
        <end position="283"/>
    </location>
</feature>
<gene>
    <name evidence="10" type="ORF">B0H67DRAFT_668059</name>
</gene>
<dbReference type="GO" id="GO:0046873">
    <property type="term" value="F:metal ion transmembrane transporter activity"/>
    <property type="evidence" value="ECO:0007669"/>
    <property type="project" value="InterPro"/>
</dbReference>
<feature type="region of interest" description="Disordered" evidence="7">
    <location>
        <begin position="355"/>
        <end position="383"/>
    </location>
</feature>